<keyword evidence="2 5" id="KW-0812">Transmembrane</keyword>
<dbReference type="InterPro" id="IPR010445">
    <property type="entry name" value="LapA_dom"/>
</dbReference>
<evidence type="ECO:0000259" key="6">
    <source>
        <dbReference type="Pfam" id="PF06305"/>
    </source>
</evidence>
<keyword evidence="8" id="KW-1185">Reference proteome</keyword>
<name>A0A3D9YV58_9HYPH</name>
<evidence type="ECO:0000256" key="4">
    <source>
        <dbReference type="ARBA" id="ARBA00023136"/>
    </source>
</evidence>
<dbReference type="Proteomes" id="UP000256900">
    <property type="component" value="Unassembled WGS sequence"/>
</dbReference>
<sequence length="94" mass="10118">MKRFLEVLILLPLAIIGLALAVANRHAVTVSFDPFTSTAAGAIEVPLFVVLIVAIVIGVLLGGFFTWLSQGKHRRALRESRAEAARLRSQAGHS</sequence>
<evidence type="ECO:0000256" key="3">
    <source>
        <dbReference type="ARBA" id="ARBA00022989"/>
    </source>
</evidence>
<evidence type="ECO:0000256" key="2">
    <source>
        <dbReference type="ARBA" id="ARBA00022692"/>
    </source>
</evidence>
<dbReference type="GO" id="GO:0005886">
    <property type="term" value="C:plasma membrane"/>
    <property type="evidence" value="ECO:0007669"/>
    <property type="project" value="InterPro"/>
</dbReference>
<dbReference type="Pfam" id="PF06305">
    <property type="entry name" value="LapA_dom"/>
    <property type="match status" value="1"/>
</dbReference>
<dbReference type="RefSeq" id="WP_115837037.1">
    <property type="nucleotide sequence ID" value="NZ_CP025086.1"/>
</dbReference>
<organism evidence="7 8">
    <name type="scientific">Methylovirgula ligni</name>
    <dbReference type="NCBI Taxonomy" id="569860"/>
    <lineage>
        <taxon>Bacteria</taxon>
        <taxon>Pseudomonadati</taxon>
        <taxon>Pseudomonadota</taxon>
        <taxon>Alphaproteobacteria</taxon>
        <taxon>Hyphomicrobiales</taxon>
        <taxon>Beijerinckiaceae</taxon>
        <taxon>Methylovirgula</taxon>
    </lineage>
</organism>
<keyword evidence="1" id="KW-1003">Cell membrane</keyword>
<protein>
    <submittedName>
        <fullName evidence="7">Uncharacterized protein DUF1049</fullName>
    </submittedName>
</protein>
<keyword evidence="3 5" id="KW-1133">Transmembrane helix</keyword>
<comment type="caution">
    <text evidence="7">The sequence shown here is derived from an EMBL/GenBank/DDBJ whole genome shotgun (WGS) entry which is preliminary data.</text>
</comment>
<feature type="domain" description="Lipopolysaccharide assembly protein A" evidence="6">
    <location>
        <begin position="24"/>
        <end position="90"/>
    </location>
</feature>
<gene>
    <name evidence="7" type="ORF">DES32_2570</name>
</gene>
<dbReference type="AlphaFoldDB" id="A0A3D9YV58"/>
<evidence type="ECO:0000313" key="7">
    <source>
        <dbReference type="EMBL" id="REF86516.1"/>
    </source>
</evidence>
<keyword evidence="4 5" id="KW-0472">Membrane</keyword>
<feature type="transmembrane region" description="Helical" evidence="5">
    <location>
        <begin position="47"/>
        <end position="68"/>
    </location>
</feature>
<evidence type="ECO:0000313" key="8">
    <source>
        <dbReference type="Proteomes" id="UP000256900"/>
    </source>
</evidence>
<dbReference type="EMBL" id="QUMO01000003">
    <property type="protein sequence ID" value="REF86516.1"/>
    <property type="molecule type" value="Genomic_DNA"/>
</dbReference>
<accession>A0A3D9YV58</accession>
<evidence type="ECO:0000256" key="5">
    <source>
        <dbReference type="SAM" id="Phobius"/>
    </source>
</evidence>
<evidence type="ECO:0000256" key="1">
    <source>
        <dbReference type="ARBA" id="ARBA00022475"/>
    </source>
</evidence>
<reference evidence="7 8" key="1">
    <citation type="submission" date="2018-08" db="EMBL/GenBank/DDBJ databases">
        <title>Genomic Encyclopedia of Type Strains, Phase IV (KMG-IV): sequencing the most valuable type-strain genomes for metagenomic binning, comparative biology and taxonomic classification.</title>
        <authorList>
            <person name="Goeker M."/>
        </authorList>
    </citation>
    <scope>NUCLEOTIDE SEQUENCE [LARGE SCALE GENOMIC DNA]</scope>
    <source>
        <strain evidence="7 8">BW863</strain>
    </source>
</reference>
<proteinExistence type="predicted"/>